<protein>
    <recommendedName>
        <fullName evidence="3">Metallo-beta-lactamase domain-containing protein</fullName>
    </recommendedName>
</protein>
<proteinExistence type="predicted"/>
<comment type="caution">
    <text evidence="1">The sequence shown here is derived from an EMBL/GenBank/DDBJ whole genome shotgun (WGS) entry which is preliminary data.</text>
</comment>
<dbReference type="Proteomes" id="UP000605846">
    <property type="component" value="Unassembled WGS sequence"/>
</dbReference>
<dbReference type="PANTHER" id="PTHR46018:SF2">
    <property type="entry name" value="ZINC PHOSPHODIESTERASE ELAC PROTEIN 1"/>
    <property type="match status" value="1"/>
</dbReference>
<dbReference type="SUPFAM" id="SSF56281">
    <property type="entry name" value="Metallo-hydrolase/oxidoreductase"/>
    <property type="match status" value="1"/>
</dbReference>
<dbReference type="PANTHER" id="PTHR46018">
    <property type="entry name" value="ZINC PHOSPHODIESTERASE ELAC PROTEIN 1"/>
    <property type="match status" value="1"/>
</dbReference>
<dbReference type="GO" id="GO:0005634">
    <property type="term" value="C:nucleus"/>
    <property type="evidence" value="ECO:0007669"/>
    <property type="project" value="TreeGrafter"/>
</dbReference>
<keyword evidence="2" id="KW-1185">Reference proteome</keyword>
<sequence length="306" mass="34716">MTENLNATKPMAEKPPIDVYGPSSLRRWLRITLQSTRSHLGRKYRVHELLLDDEEEDLSEDFHVDEVRGENLRLHNGCHRIRCPRENAGEYTVLSVPIKHSIPSLGYIIKEPDRPGKIDPNTLLPLINRNAEALRNQGRKPMSVLGELQRSRLPLTLPDGTVLQPPAQQPGREIVILGDTNDASAIAPFCNGPHLLVHEATNALTSLDYAVIRPGMEPPTFEQVEQRAREHGHSTPQMAAMLGKQIQAKKLILTHFSARYKGDESEEALQVMEEIRQLAIANFDNREEDVFCARDLWSFEIKYSWT</sequence>
<evidence type="ECO:0008006" key="3">
    <source>
        <dbReference type="Google" id="ProtNLM"/>
    </source>
</evidence>
<dbReference type="GO" id="GO:0042781">
    <property type="term" value="F:3'-tRNA processing endoribonuclease activity"/>
    <property type="evidence" value="ECO:0007669"/>
    <property type="project" value="TreeGrafter"/>
</dbReference>
<dbReference type="Gene3D" id="3.60.15.10">
    <property type="entry name" value="Ribonuclease Z/Hydroxyacylglutathione hydrolase-like"/>
    <property type="match status" value="1"/>
</dbReference>
<evidence type="ECO:0000313" key="2">
    <source>
        <dbReference type="Proteomes" id="UP000605846"/>
    </source>
</evidence>
<reference evidence="1" key="1">
    <citation type="submission" date="2020-01" db="EMBL/GenBank/DDBJ databases">
        <title>Genome Sequencing of Three Apophysomyces-Like Fungal Strains Confirms a Novel Fungal Genus in the Mucoromycota with divergent Burkholderia-like Endosymbiotic Bacteria.</title>
        <authorList>
            <person name="Stajich J.E."/>
            <person name="Macias A.M."/>
            <person name="Carter-House D."/>
            <person name="Lovett B."/>
            <person name="Kasson L.R."/>
            <person name="Berry K."/>
            <person name="Grigoriev I."/>
            <person name="Chang Y."/>
            <person name="Spatafora J."/>
            <person name="Kasson M.T."/>
        </authorList>
    </citation>
    <scope>NUCLEOTIDE SEQUENCE</scope>
    <source>
        <strain evidence="1">NRRL A-21654</strain>
    </source>
</reference>
<accession>A0A8H7ELK4</accession>
<dbReference type="AlphaFoldDB" id="A0A8H7ELK4"/>
<dbReference type="OrthoDB" id="527344at2759"/>
<name>A0A8H7ELK4_9FUNG</name>
<dbReference type="EMBL" id="JABAYA010000269">
    <property type="protein sequence ID" value="KAF7721392.1"/>
    <property type="molecule type" value="Genomic_DNA"/>
</dbReference>
<dbReference type="InterPro" id="IPR036866">
    <property type="entry name" value="RibonucZ/Hydroxyglut_hydro"/>
</dbReference>
<evidence type="ECO:0000313" key="1">
    <source>
        <dbReference type="EMBL" id="KAF7721392.1"/>
    </source>
</evidence>
<gene>
    <name evidence="1" type="ORF">EC973_004722</name>
</gene>
<organism evidence="1 2">
    <name type="scientific">Apophysomyces ossiformis</name>
    <dbReference type="NCBI Taxonomy" id="679940"/>
    <lineage>
        <taxon>Eukaryota</taxon>
        <taxon>Fungi</taxon>
        <taxon>Fungi incertae sedis</taxon>
        <taxon>Mucoromycota</taxon>
        <taxon>Mucoromycotina</taxon>
        <taxon>Mucoromycetes</taxon>
        <taxon>Mucorales</taxon>
        <taxon>Mucorineae</taxon>
        <taxon>Mucoraceae</taxon>
        <taxon>Apophysomyces</taxon>
    </lineage>
</organism>